<dbReference type="PANTHER" id="PTHR42912">
    <property type="entry name" value="METHYLTRANSFERASE"/>
    <property type="match status" value="1"/>
</dbReference>
<keyword evidence="3" id="KW-1185">Reference proteome</keyword>
<dbReference type="CDD" id="cd02440">
    <property type="entry name" value="AdoMet_MTases"/>
    <property type="match status" value="1"/>
</dbReference>
<dbReference type="GO" id="GO:0008168">
    <property type="term" value="F:methyltransferase activity"/>
    <property type="evidence" value="ECO:0007669"/>
    <property type="project" value="UniProtKB-KW"/>
</dbReference>
<reference evidence="2 3" key="1">
    <citation type="submission" date="2021-01" db="EMBL/GenBank/DDBJ databases">
        <title>Streptomyces acididurans sp. nov., isolated from a peat swamp forest soil.</title>
        <authorList>
            <person name="Chantavorakit T."/>
            <person name="Duangmal K."/>
        </authorList>
    </citation>
    <scope>NUCLEOTIDE SEQUENCE [LARGE SCALE GENOMIC DNA]</scope>
    <source>
        <strain evidence="2 3">KK5PA1</strain>
    </source>
</reference>
<dbReference type="InterPro" id="IPR029063">
    <property type="entry name" value="SAM-dependent_MTases_sf"/>
</dbReference>
<sequence length="405" mass="44182">MPDLHDPSPSPSPSAPGDRDSDRDSAPDSAPDSDRDGSRDTYRDSRSRRVAALRPLYAKELAGGTGRFFLPRRPDCPWCGSARLRERLRTTDLVQRKPGRFVLDECEDCGHVFQNPRLSPAGLDFYYRDFYDGLGEQRLAGVLGACNAVVRRVTAAGHRRRAGPVLPFAPAPERWLDVGTGDGDFCAAARELLPATVFDGLDRSESVARAERDGRVARGYRGTFPELATGLAGRYDVVSMFHYLEHSTDPDRELAAARRVLRPGGLLLIEVPDPASPYGRLLGRWWLPWLQPQHLHLIPAGNLGRRLGDLGFTVVAEQHGEAHLPIDLLAGCWLLVNAIAPPGDVPWLAKPPDRVSLVLRDAVRLGSVPLLALACLLDQAAAVCGGRGRLANAYRIVARRDPAGG</sequence>
<accession>A0ABS2U0K2</accession>
<feature type="compositionally biased region" description="Basic and acidic residues" evidence="1">
    <location>
        <begin position="17"/>
        <end position="47"/>
    </location>
</feature>
<proteinExistence type="predicted"/>
<dbReference type="EMBL" id="JADKYB010000022">
    <property type="protein sequence ID" value="MBM9509133.1"/>
    <property type="molecule type" value="Genomic_DNA"/>
</dbReference>
<dbReference type="RefSeq" id="WP_205361813.1">
    <property type="nucleotide sequence ID" value="NZ_JADKYB010000022.1"/>
</dbReference>
<dbReference type="SUPFAM" id="SSF53335">
    <property type="entry name" value="S-adenosyl-L-methionine-dependent methyltransferases"/>
    <property type="match status" value="1"/>
</dbReference>
<name>A0ABS2U0K2_9ACTN</name>
<evidence type="ECO:0000313" key="3">
    <source>
        <dbReference type="Proteomes" id="UP000749040"/>
    </source>
</evidence>
<dbReference type="Pfam" id="PF13489">
    <property type="entry name" value="Methyltransf_23"/>
    <property type="match status" value="1"/>
</dbReference>
<evidence type="ECO:0000256" key="1">
    <source>
        <dbReference type="SAM" id="MobiDB-lite"/>
    </source>
</evidence>
<comment type="caution">
    <text evidence="2">The sequence shown here is derived from an EMBL/GenBank/DDBJ whole genome shotgun (WGS) entry which is preliminary data.</text>
</comment>
<organism evidence="2 3">
    <name type="scientific">Actinacidiphila acididurans</name>
    <dbReference type="NCBI Taxonomy" id="2784346"/>
    <lineage>
        <taxon>Bacteria</taxon>
        <taxon>Bacillati</taxon>
        <taxon>Actinomycetota</taxon>
        <taxon>Actinomycetes</taxon>
        <taxon>Kitasatosporales</taxon>
        <taxon>Streptomycetaceae</taxon>
        <taxon>Actinacidiphila</taxon>
    </lineage>
</organism>
<feature type="region of interest" description="Disordered" evidence="1">
    <location>
        <begin position="1"/>
        <end position="47"/>
    </location>
</feature>
<keyword evidence="2" id="KW-0489">Methyltransferase</keyword>
<protein>
    <submittedName>
        <fullName evidence="2">Class I SAM-dependent methyltransferase</fullName>
    </submittedName>
</protein>
<evidence type="ECO:0000313" key="2">
    <source>
        <dbReference type="EMBL" id="MBM9509133.1"/>
    </source>
</evidence>
<gene>
    <name evidence="2" type="ORF">ITX44_32215</name>
</gene>
<keyword evidence="2" id="KW-0808">Transferase</keyword>
<dbReference type="Gene3D" id="3.40.50.150">
    <property type="entry name" value="Vaccinia Virus protein VP39"/>
    <property type="match status" value="1"/>
</dbReference>
<dbReference type="InterPro" id="IPR050508">
    <property type="entry name" value="Methyltransf_Superfamily"/>
</dbReference>
<dbReference type="Proteomes" id="UP000749040">
    <property type="component" value="Unassembled WGS sequence"/>
</dbReference>
<dbReference type="GO" id="GO:0032259">
    <property type="term" value="P:methylation"/>
    <property type="evidence" value="ECO:0007669"/>
    <property type="project" value="UniProtKB-KW"/>
</dbReference>
<dbReference type="PANTHER" id="PTHR42912:SF93">
    <property type="entry name" value="N6-ADENOSINE-METHYLTRANSFERASE TMT1A"/>
    <property type="match status" value="1"/>
</dbReference>